<dbReference type="Pfam" id="PF08447">
    <property type="entry name" value="PAS_3"/>
    <property type="match status" value="1"/>
</dbReference>
<dbReference type="PROSITE" id="PS50887">
    <property type="entry name" value="GGDEF"/>
    <property type="match status" value="1"/>
</dbReference>
<gene>
    <name evidence="3" type="ORF">BVER_02182</name>
</gene>
<evidence type="ECO:0000313" key="4">
    <source>
        <dbReference type="Proteomes" id="UP000036959"/>
    </source>
</evidence>
<dbReference type="InterPro" id="IPR000014">
    <property type="entry name" value="PAS"/>
</dbReference>
<reference evidence="4" key="1">
    <citation type="submission" date="2015-06" db="EMBL/GenBank/DDBJ databases">
        <title>Comparative genomics of Burkholderia leaf nodule symbionts.</title>
        <authorList>
            <person name="Carlier A."/>
            <person name="Eberl L."/>
            <person name="Pinto-Carbo M."/>
        </authorList>
    </citation>
    <scope>NUCLEOTIDE SEQUENCE [LARGE SCALE GENOMIC DNA]</scope>
    <source>
        <strain evidence="4">UZHbot4</strain>
    </source>
</reference>
<name>A0A0L0MIH2_9BURK</name>
<dbReference type="InterPro" id="IPR013655">
    <property type="entry name" value="PAS_fold_3"/>
</dbReference>
<dbReference type="NCBIfam" id="TIGR00254">
    <property type="entry name" value="GGDEF"/>
    <property type="match status" value="1"/>
</dbReference>
<dbReference type="InterPro" id="IPR035965">
    <property type="entry name" value="PAS-like_dom_sf"/>
</dbReference>
<accession>A0A0L0MIH2</accession>
<evidence type="ECO:0000259" key="2">
    <source>
        <dbReference type="PROSITE" id="PS50887"/>
    </source>
</evidence>
<dbReference type="Pfam" id="PF08448">
    <property type="entry name" value="PAS_4"/>
    <property type="match status" value="1"/>
</dbReference>
<sequence>MQGRASDFLGHMSDTVAKRLPYIEWAVRLDRFGLAFFAVVTMAIVSLFVPQPISNMLAMGAAAAMVFIHQGQQARRRIFAANQLSHGLLSIAEDCIKLLDLQGRIICVSEVGRSLIEAKCIDDLVGIEWLDLWEGPDARAAFDQALAGQSTQFSGSCRTFGGALKWWTSSFAPVYGEHGKVTAVLCKSRDITAEVALIDELRGNARVQKDMEDHVDAVFWTASADFRELLLHVSSAFERMWEMPVSALKEDETSWAQRVHSEDMPELRGKMRSAVNSGVPSQSYFRLALPDERTRWVRADIYPVIENGAVSRVVSVCVDATEERMRLAELHKLANIDSLTGLHNRNAMTEAIVQRCESGEPLAYLFVDIDRFKSINDSAGHTAGDTVLKAIAERIRAALPKGAIIARPGGDDFTIVLPGAFDQERIERACRRIALACHRPIKVGCKNVTMSCSIGVALFPEHGRTPEELFISADMAMYAAKRAGRNTFRVFGEREKDDLARIQLEA</sequence>
<feature type="transmembrane region" description="Helical" evidence="1">
    <location>
        <begin position="32"/>
        <end position="49"/>
    </location>
</feature>
<keyword evidence="1" id="KW-0812">Transmembrane</keyword>
<dbReference type="InterPro" id="IPR029787">
    <property type="entry name" value="Nucleotide_cyclase"/>
</dbReference>
<dbReference type="CDD" id="cd01949">
    <property type="entry name" value="GGDEF"/>
    <property type="match status" value="1"/>
</dbReference>
<dbReference type="SUPFAM" id="SSF55073">
    <property type="entry name" value="Nucleotide cyclase"/>
    <property type="match status" value="1"/>
</dbReference>
<proteinExistence type="predicted"/>
<keyword evidence="4" id="KW-1185">Reference proteome</keyword>
<dbReference type="PANTHER" id="PTHR44757:SF2">
    <property type="entry name" value="BIOFILM ARCHITECTURE MAINTENANCE PROTEIN MBAA"/>
    <property type="match status" value="1"/>
</dbReference>
<dbReference type="AlphaFoldDB" id="A0A0L0MIH2"/>
<keyword evidence="1" id="KW-1133">Transmembrane helix</keyword>
<protein>
    <submittedName>
        <fullName evidence="3">Diguanylate cyclase/phosphodiesterase (GGDEF &amp; EAL domain) with PAS/PAC sensor(S)</fullName>
    </submittedName>
</protein>
<comment type="caution">
    <text evidence="3">The sequence shown here is derived from an EMBL/GenBank/DDBJ whole genome shotgun (WGS) entry which is preliminary data.</text>
</comment>
<dbReference type="EMBL" id="LFJJ01000006">
    <property type="protein sequence ID" value="KND62090.1"/>
    <property type="molecule type" value="Genomic_DNA"/>
</dbReference>
<dbReference type="InterPro" id="IPR043128">
    <property type="entry name" value="Rev_trsase/Diguanyl_cyclase"/>
</dbReference>
<dbReference type="InterPro" id="IPR001610">
    <property type="entry name" value="PAC"/>
</dbReference>
<dbReference type="Gene3D" id="3.30.450.20">
    <property type="entry name" value="PAS domain"/>
    <property type="match status" value="2"/>
</dbReference>
<feature type="domain" description="GGDEF" evidence="2">
    <location>
        <begin position="360"/>
        <end position="493"/>
    </location>
</feature>
<dbReference type="SMART" id="SM00086">
    <property type="entry name" value="PAC"/>
    <property type="match status" value="2"/>
</dbReference>
<dbReference type="SMART" id="SM00267">
    <property type="entry name" value="GGDEF"/>
    <property type="match status" value="1"/>
</dbReference>
<keyword evidence="1" id="KW-0472">Membrane</keyword>
<dbReference type="PANTHER" id="PTHR44757">
    <property type="entry name" value="DIGUANYLATE CYCLASE DGCP"/>
    <property type="match status" value="1"/>
</dbReference>
<evidence type="ECO:0000256" key="1">
    <source>
        <dbReference type="SAM" id="Phobius"/>
    </source>
</evidence>
<dbReference type="CDD" id="cd00130">
    <property type="entry name" value="PAS"/>
    <property type="match status" value="1"/>
</dbReference>
<evidence type="ECO:0000313" key="3">
    <source>
        <dbReference type="EMBL" id="KND62090.1"/>
    </source>
</evidence>
<dbReference type="InterPro" id="IPR000160">
    <property type="entry name" value="GGDEF_dom"/>
</dbReference>
<dbReference type="Proteomes" id="UP000036959">
    <property type="component" value="Unassembled WGS sequence"/>
</dbReference>
<dbReference type="Pfam" id="PF00990">
    <property type="entry name" value="GGDEF"/>
    <property type="match status" value="1"/>
</dbReference>
<dbReference type="PATRIC" id="fig|242163.4.peg.5832"/>
<dbReference type="InterPro" id="IPR052155">
    <property type="entry name" value="Biofilm_reg_signaling"/>
</dbReference>
<dbReference type="SUPFAM" id="SSF55785">
    <property type="entry name" value="PYP-like sensor domain (PAS domain)"/>
    <property type="match status" value="2"/>
</dbReference>
<dbReference type="Gene3D" id="3.30.70.270">
    <property type="match status" value="1"/>
</dbReference>
<organism evidence="3 4">
    <name type="scientific">Candidatus Burkholderia verschuerenii</name>
    <dbReference type="NCBI Taxonomy" id="242163"/>
    <lineage>
        <taxon>Bacteria</taxon>
        <taxon>Pseudomonadati</taxon>
        <taxon>Pseudomonadota</taxon>
        <taxon>Betaproteobacteria</taxon>
        <taxon>Burkholderiales</taxon>
        <taxon>Burkholderiaceae</taxon>
        <taxon>Burkholderia</taxon>
    </lineage>
</organism>
<dbReference type="InterPro" id="IPR013656">
    <property type="entry name" value="PAS_4"/>
</dbReference>